<comment type="subcellular location">
    <subcellularLocation>
        <location evidence="1">Membrane</location>
        <topology evidence="1">Single-pass membrane protein</topology>
    </subcellularLocation>
</comment>
<evidence type="ECO:0000256" key="3">
    <source>
        <dbReference type="ARBA" id="ARBA00022989"/>
    </source>
</evidence>
<evidence type="ECO:0000313" key="8">
    <source>
        <dbReference type="Proteomes" id="UP001634394"/>
    </source>
</evidence>
<dbReference type="GO" id="GO:0016020">
    <property type="term" value="C:membrane"/>
    <property type="evidence" value="ECO:0007669"/>
    <property type="project" value="UniProtKB-SubCell"/>
</dbReference>
<evidence type="ECO:0000256" key="2">
    <source>
        <dbReference type="ARBA" id="ARBA00022692"/>
    </source>
</evidence>
<protein>
    <recommendedName>
        <fullName evidence="6">Cadherin domain-containing protein</fullName>
    </recommendedName>
</protein>
<keyword evidence="4" id="KW-0325">Glycoprotein</keyword>
<keyword evidence="2" id="KW-0812">Transmembrane</keyword>
<evidence type="ECO:0000313" key="7">
    <source>
        <dbReference type="EMBL" id="KAL3886115.1"/>
    </source>
</evidence>
<dbReference type="InterPro" id="IPR002126">
    <property type="entry name" value="Cadherin-like_dom"/>
</dbReference>
<dbReference type="Gene3D" id="2.60.40.60">
    <property type="entry name" value="Cadherins"/>
    <property type="match status" value="2"/>
</dbReference>
<sequence length="155" mass="16665">MSNTTSQVTFARDYSRDSGLPETVKCVVTAKDSGFLSATTNLTITINQINDHTPVCGKNTYFFVLDNSVGNFTILGDVSASDADSDMYGSTNGNLTYTLLDSASTYFYINSSSRLLSTISSLTTFDKGSYTSFRLRVDDAGGKTTTCTVSILFPA</sequence>
<name>A0ABD3XJ38_SINWO</name>
<dbReference type="GO" id="GO:0005509">
    <property type="term" value="F:calcium ion binding"/>
    <property type="evidence" value="ECO:0007669"/>
    <property type="project" value="UniProtKB-UniRule"/>
</dbReference>
<gene>
    <name evidence="7" type="ORF">ACJMK2_026133</name>
</gene>
<dbReference type="InterPro" id="IPR015919">
    <property type="entry name" value="Cadherin-like_sf"/>
</dbReference>
<comment type="caution">
    <text evidence="7">The sequence shown here is derived from an EMBL/GenBank/DDBJ whole genome shotgun (WGS) entry which is preliminary data.</text>
</comment>
<dbReference type="InterPro" id="IPR050174">
    <property type="entry name" value="Protocadherin/Cadherin-CA"/>
</dbReference>
<organism evidence="7 8">
    <name type="scientific">Sinanodonta woodiana</name>
    <name type="common">Chinese pond mussel</name>
    <name type="synonym">Anodonta woodiana</name>
    <dbReference type="NCBI Taxonomy" id="1069815"/>
    <lineage>
        <taxon>Eukaryota</taxon>
        <taxon>Metazoa</taxon>
        <taxon>Spiralia</taxon>
        <taxon>Lophotrochozoa</taxon>
        <taxon>Mollusca</taxon>
        <taxon>Bivalvia</taxon>
        <taxon>Autobranchia</taxon>
        <taxon>Heteroconchia</taxon>
        <taxon>Palaeoheterodonta</taxon>
        <taxon>Unionida</taxon>
        <taxon>Unionoidea</taxon>
        <taxon>Unionidae</taxon>
        <taxon>Unioninae</taxon>
        <taxon>Sinanodonta</taxon>
    </lineage>
</organism>
<dbReference type="SUPFAM" id="SSF49313">
    <property type="entry name" value="Cadherin-like"/>
    <property type="match status" value="1"/>
</dbReference>
<accession>A0ABD3XJ38</accession>
<proteinExistence type="predicted"/>
<evidence type="ECO:0000256" key="1">
    <source>
        <dbReference type="ARBA" id="ARBA00004167"/>
    </source>
</evidence>
<dbReference type="CDD" id="cd11304">
    <property type="entry name" value="Cadherin_repeat"/>
    <property type="match status" value="1"/>
</dbReference>
<dbReference type="PANTHER" id="PTHR24028:SF328">
    <property type="entry name" value="CADHERIN-3"/>
    <property type="match status" value="1"/>
</dbReference>
<dbReference type="Proteomes" id="UP001634394">
    <property type="component" value="Unassembled WGS sequence"/>
</dbReference>
<keyword evidence="5" id="KW-0106">Calcium</keyword>
<feature type="domain" description="Cadherin" evidence="6">
    <location>
        <begin position="64"/>
        <end position="151"/>
    </location>
</feature>
<evidence type="ECO:0000256" key="5">
    <source>
        <dbReference type="PROSITE-ProRule" id="PRU00043"/>
    </source>
</evidence>
<dbReference type="PROSITE" id="PS50268">
    <property type="entry name" value="CADHERIN_2"/>
    <property type="match status" value="1"/>
</dbReference>
<dbReference type="AlphaFoldDB" id="A0ABD3XJ38"/>
<reference evidence="7 8" key="1">
    <citation type="submission" date="2024-11" db="EMBL/GenBank/DDBJ databases">
        <title>Chromosome-level genome assembly of the freshwater bivalve Anodonta woodiana.</title>
        <authorList>
            <person name="Chen X."/>
        </authorList>
    </citation>
    <scope>NUCLEOTIDE SEQUENCE [LARGE SCALE GENOMIC DNA]</scope>
    <source>
        <strain evidence="7">MN2024</strain>
        <tissue evidence="7">Gills</tissue>
    </source>
</reference>
<evidence type="ECO:0000259" key="6">
    <source>
        <dbReference type="PROSITE" id="PS50268"/>
    </source>
</evidence>
<keyword evidence="3" id="KW-1133">Transmembrane helix</keyword>
<dbReference type="PANTHER" id="PTHR24028">
    <property type="entry name" value="CADHERIN-87A"/>
    <property type="match status" value="1"/>
</dbReference>
<feature type="non-terminal residue" evidence="7">
    <location>
        <position position="155"/>
    </location>
</feature>
<keyword evidence="8" id="KW-1185">Reference proteome</keyword>
<evidence type="ECO:0000256" key="4">
    <source>
        <dbReference type="ARBA" id="ARBA00023180"/>
    </source>
</evidence>
<keyword evidence="3" id="KW-0472">Membrane</keyword>
<dbReference type="EMBL" id="JBJQND010000002">
    <property type="protein sequence ID" value="KAL3886115.1"/>
    <property type="molecule type" value="Genomic_DNA"/>
</dbReference>